<dbReference type="CDD" id="cd13184">
    <property type="entry name" value="FERM_C_4_1_family"/>
    <property type="match status" value="1"/>
</dbReference>
<dbReference type="InterPro" id="IPR019747">
    <property type="entry name" value="FERM_CS"/>
</dbReference>
<feature type="compositionally biased region" description="Basic and acidic residues" evidence="17">
    <location>
        <begin position="576"/>
        <end position="585"/>
    </location>
</feature>
<dbReference type="Pfam" id="PF05902">
    <property type="entry name" value="4_1_CTD"/>
    <property type="match status" value="1"/>
</dbReference>
<accession>A0A851CAH4</accession>
<protein>
    <recommendedName>
        <fullName evidence="14">Protein 4.1</fullName>
    </recommendedName>
    <alternativeName>
        <fullName evidence="15">Band 4.1</fullName>
    </alternativeName>
    <alternativeName>
        <fullName evidence="16">Erythrocyte membrane protein band 4.1</fullName>
    </alternativeName>
</protein>
<keyword evidence="7" id="KW-0132">Cell division</keyword>
<dbReference type="Pfam" id="PF09380">
    <property type="entry name" value="FERM_C"/>
    <property type="match status" value="1"/>
</dbReference>
<dbReference type="InterPro" id="IPR019748">
    <property type="entry name" value="FERM_central"/>
</dbReference>
<evidence type="ECO:0000256" key="4">
    <source>
        <dbReference type="ARBA" id="ARBA00022448"/>
    </source>
</evidence>
<dbReference type="InterPro" id="IPR018980">
    <property type="entry name" value="FERM_PH-like_C"/>
</dbReference>
<dbReference type="EMBL" id="WEIV01013375">
    <property type="protein sequence ID" value="NWI54088.1"/>
    <property type="molecule type" value="Genomic_DNA"/>
</dbReference>
<dbReference type="GO" id="GO:0030866">
    <property type="term" value="P:cortical actin cytoskeleton organization"/>
    <property type="evidence" value="ECO:0007669"/>
    <property type="project" value="InterPro"/>
</dbReference>
<keyword evidence="8" id="KW-0498">Mitosis</keyword>
<feature type="region of interest" description="Disordered" evidence="17">
    <location>
        <begin position="1"/>
        <end position="199"/>
    </location>
</feature>
<dbReference type="InterPro" id="IPR014847">
    <property type="entry name" value="FA"/>
</dbReference>
<evidence type="ECO:0000259" key="18">
    <source>
        <dbReference type="PROSITE" id="PS50057"/>
    </source>
</evidence>
<evidence type="ECO:0000313" key="19">
    <source>
        <dbReference type="EMBL" id="NWI54088.1"/>
    </source>
</evidence>
<dbReference type="PRINTS" id="PR00661">
    <property type="entry name" value="ERMFAMILY"/>
</dbReference>
<feature type="non-terminal residue" evidence="19">
    <location>
        <position position="865"/>
    </location>
</feature>
<keyword evidence="10" id="KW-0009">Actin-binding</keyword>
<reference evidence="19" key="1">
    <citation type="submission" date="2019-10" db="EMBL/GenBank/DDBJ databases">
        <title>Bird 10,000 Genomes (B10K) Project - Family phase.</title>
        <authorList>
            <person name="Zhang G."/>
        </authorList>
    </citation>
    <scope>NUCLEOTIDE SEQUENCE</scope>
    <source>
        <strain evidence="19">B10K-DU-002-55</strain>
        <tissue evidence="19">Muscle</tissue>
    </source>
</reference>
<dbReference type="SUPFAM" id="SSF54236">
    <property type="entry name" value="Ubiquitin-like"/>
    <property type="match status" value="1"/>
</dbReference>
<dbReference type="GO" id="GO:0003779">
    <property type="term" value="F:actin binding"/>
    <property type="evidence" value="ECO:0007669"/>
    <property type="project" value="UniProtKB-KW"/>
</dbReference>
<proteinExistence type="predicted"/>
<evidence type="ECO:0000256" key="16">
    <source>
        <dbReference type="ARBA" id="ARBA00032586"/>
    </source>
</evidence>
<feature type="non-terminal residue" evidence="19">
    <location>
        <position position="1"/>
    </location>
</feature>
<evidence type="ECO:0000256" key="1">
    <source>
        <dbReference type="ARBA" id="ARBA00004123"/>
    </source>
</evidence>
<dbReference type="GO" id="GO:0005198">
    <property type="term" value="F:structural molecule activity"/>
    <property type="evidence" value="ECO:0007669"/>
    <property type="project" value="InterPro"/>
</dbReference>
<dbReference type="GO" id="GO:0005938">
    <property type="term" value="C:cell cortex"/>
    <property type="evidence" value="ECO:0007669"/>
    <property type="project" value="UniProtKB-SubCell"/>
</dbReference>
<keyword evidence="4" id="KW-0813">Transport</keyword>
<dbReference type="PROSITE" id="PS00661">
    <property type="entry name" value="FERM_2"/>
    <property type="match status" value="1"/>
</dbReference>
<dbReference type="InterPro" id="IPR029071">
    <property type="entry name" value="Ubiquitin-like_domsf"/>
</dbReference>
<dbReference type="SUPFAM" id="SSF47031">
    <property type="entry name" value="Second domain of FERM"/>
    <property type="match status" value="1"/>
</dbReference>
<dbReference type="GO" id="GO:0031032">
    <property type="term" value="P:actomyosin structure organization"/>
    <property type="evidence" value="ECO:0007669"/>
    <property type="project" value="TreeGrafter"/>
</dbReference>
<dbReference type="SUPFAM" id="SSF50729">
    <property type="entry name" value="PH domain-like"/>
    <property type="match status" value="1"/>
</dbReference>
<dbReference type="Pfam" id="PF09379">
    <property type="entry name" value="FERM_N"/>
    <property type="match status" value="1"/>
</dbReference>
<feature type="domain" description="FERM" evidence="18">
    <location>
        <begin position="209"/>
        <end position="490"/>
    </location>
</feature>
<feature type="region of interest" description="Disordered" evidence="17">
    <location>
        <begin position="551"/>
        <end position="585"/>
    </location>
</feature>
<evidence type="ECO:0000256" key="3">
    <source>
        <dbReference type="ARBA" id="ARBA00004544"/>
    </source>
</evidence>
<feature type="region of interest" description="Disordered" evidence="17">
    <location>
        <begin position="517"/>
        <end position="538"/>
    </location>
</feature>
<dbReference type="PRINTS" id="PR00935">
    <property type="entry name" value="BAND41"/>
</dbReference>
<dbReference type="PANTHER" id="PTHR23280:SF12">
    <property type="entry name" value="PROTEIN 4.1"/>
    <property type="match status" value="1"/>
</dbReference>
<dbReference type="FunFam" id="3.10.20.90:FF:000002">
    <property type="entry name" value="Erythrocyte protein band 4.1-like 3"/>
    <property type="match status" value="1"/>
</dbReference>
<dbReference type="InterPro" id="IPR014352">
    <property type="entry name" value="FERM/acyl-CoA-bd_prot_sf"/>
</dbReference>
<dbReference type="InterPro" id="IPR021187">
    <property type="entry name" value="EPB4.1_FERM_F1"/>
</dbReference>
<dbReference type="GO" id="GO:0005634">
    <property type="term" value="C:nucleus"/>
    <property type="evidence" value="ECO:0007669"/>
    <property type="project" value="UniProtKB-SubCell"/>
</dbReference>
<dbReference type="Gene3D" id="3.10.20.90">
    <property type="entry name" value="Phosphatidylinositol 3-kinase Catalytic Subunit, Chain A, domain 1"/>
    <property type="match status" value="1"/>
</dbReference>
<dbReference type="Gene3D" id="1.20.80.10">
    <property type="match status" value="1"/>
</dbReference>
<evidence type="ECO:0000256" key="7">
    <source>
        <dbReference type="ARBA" id="ARBA00022618"/>
    </source>
</evidence>
<comment type="subcellular location">
    <subcellularLocation>
        <location evidence="3">Cytoplasm</location>
        <location evidence="3">Cell cortex</location>
    </subcellularLocation>
    <subcellularLocation>
        <location evidence="2">Cytoplasm</location>
        <location evidence="2">Cytoskeleton</location>
    </subcellularLocation>
    <subcellularLocation>
        <location evidence="1">Nucleus</location>
    </subcellularLocation>
</comment>
<organism evidence="19 20">
    <name type="scientific">Calyptomena viridis</name>
    <name type="common">Lesser green broadbill</name>
    <dbReference type="NCBI Taxonomy" id="135972"/>
    <lineage>
        <taxon>Eukaryota</taxon>
        <taxon>Metazoa</taxon>
        <taxon>Chordata</taxon>
        <taxon>Craniata</taxon>
        <taxon>Vertebrata</taxon>
        <taxon>Euteleostomi</taxon>
        <taxon>Archelosauria</taxon>
        <taxon>Archosauria</taxon>
        <taxon>Dinosauria</taxon>
        <taxon>Saurischia</taxon>
        <taxon>Theropoda</taxon>
        <taxon>Coelurosauria</taxon>
        <taxon>Aves</taxon>
        <taxon>Neognathae</taxon>
        <taxon>Neoaves</taxon>
        <taxon>Telluraves</taxon>
        <taxon>Australaves</taxon>
        <taxon>Passeriformes</taxon>
        <taxon>Eurylaimidae</taxon>
        <taxon>Calyptomena</taxon>
    </lineage>
</organism>
<dbReference type="Gene3D" id="2.30.29.30">
    <property type="entry name" value="Pleckstrin-homology domain (PH domain)/Phosphotyrosine-binding domain (PTB)"/>
    <property type="match status" value="1"/>
</dbReference>
<evidence type="ECO:0000256" key="6">
    <source>
        <dbReference type="ARBA" id="ARBA00022553"/>
    </source>
</evidence>
<dbReference type="InterPro" id="IPR035963">
    <property type="entry name" value="FERM_2"/>
</dbReference>
<evidence type="ECO:0000256" key="13">
    <source>
        <dbReference type="ARBA" id="ARBA00023306"/>
    </source>
</evidence>
<feature type="compositionally biased region" description="Polar residues" evidence="17">
    <location>
        <begin position="43"/>
        <end position="55"/>
    </location>
</feature>
<feature type="compositionally biased region" description="Basic and acidic residues" evidence="17">
    <location>
        <begin position="152"/>
        <end position="167"/>
    </location>
</feature>
<evidence type="ECO:0000313" key="20">
    <source>
        <dbReference type="Proteomes" id="UP000642973"/>
    </source>
</evidence>
<dbReference type="PANTHER" id="PTHR23280">
    <property type="entry name" value="4.1 G PROTEIN"/>
    <property type="match status" value="1"/>
</dbReference>
<dbReference type="Proteomes" id="UP000642973">
    <property type="component" value="Unassembled WGS sequence"/>
</dbReference>
<evidence type="ECO:0000256" key="14">
    <source>
        <dbReference type="ARBA" id="ARBA00023658"/>
    </source>
</evidence>
<dbReference type="InterPro" id="IPR000299">
    <property type="entry name" value="FERM_domain"/>
</dbReference>
<dbReference type="SMART" id="SM01195">
    <property type="entry name" value="FA"/>
    <property type="match status" value="1"/>
</dbReference>
<keyword evidence="12" id="KW-0539">Nucleus</keyword>
<dbReference type="FunFam" id="1.20.80.10:FF:000001">
    <property type="entry name" value="Erythrocyte membrane protein band 4.1"/>
    <property type="match status" value="1"/>
</dbReference>
<evidence type="ECO:0000256" key="11">
    <source>
        <dbReference type="ARBA" id="ARBA00023212"/>
    </source>
</evidence>
<dbReference type="FunFam" id="2.30.29.30:FF:000001">
    <property type="entry name" value="Erythrocyte membrane protein band 4.1"/>
    <property type="match status" value="1"/>
</dbReference>
<comment type="caution">
    <text evidence="19">The sequence shown here is derived from an EMBL/GenBank/DDBJ whole genome shotgun (WGS) entry which is preliminary data.</text>
</comment>
<dbReference type="GO" id="GO:0005516">
    <property type="term" value="F:calmodulin binding"/>
    <property type="evidence" value="ECO:0007669"/>
    <property type="project" value="UniProtKB-KW"/>
</dbReference>
<dbReference type="PROSITE" id="PS50057">
    <property type="entry name" value="FERM_3"/>
    <property type="match status" value="1"/>
</dbReference>
<keyword evidence="20" id="KW-1185">Reference proteome</keyword>
<feature type="compositionally biased region" description="Basic and acidic residues" evidence="17">
    <location>
        <begin position="56"/>
        <end position="70"/>
    </location>
</feature>
<evidence type="ECO:0000256" key="8">
    <source>
        <dbReference type="ARBA" id="ARBA00022776"/>
    </source>
</evidence>
<dbReference type="InterPro" id="IPR018979">
    <property type="entry name" value="FERM_N"/>
</dbReference>
<dbReference type="GO" id="GO:0005886">
    <property type="term" value="C:plasma membrane"/>
    <property type="evidence" value="ECO:0007669"/>
    <property type="project" value="TreeGrafter"/>
</dbReference>
<feature type="compositionally biased region" description="Basic and acidic residues" evidence="17">
    <location>
        <begin position="175"/>
        <end position="198"/>
    </location>
</feature>
<dbReference type="GO" id="GO:0051301">
    <property type="term" value="P:cell division"/>
    <property type="evidence" value="ECO:0007669"/>
    <property type="project" value="UniProtKB-KW"/>
</dbReference>
<dbReference type="GO" id="GO:0005856">
    <property type="term" value="C:cytoskeleton"/>
    <property type="evidence" value="ECO:0007669"/>
    <property type="project" value="UniProtKB-SubCell"/>
</dbReference>
<evidence type="ECO:0000256" key="15">
    <source>
        <dbReference type="ARBA" id="ARBA00030419"/>
    </source>
</evidence>
<evidence type="ECO:0000256" key="10">
    <source>
        <dbReference type="ARBA" id="ARBA00023203"/>
    </source>
</evidence>
<dbReference type="InterPro" id="IPR008379">
    <property type="entry name" value="Band_4.1_C"/>
</dbReference>
<dbReference type="PIRSF" id="PIRSF002304">
    <property type="entry name" value="Membrane_skeletal_4_1"/>
    <property type="match status" value="1"/>
</dbReference>
<dbReference type="PROSITE" id="PS00660">
    <property type="entry name" value="FERM_1"/>
    <property type="match status" value="1"/>
</dbReference>
<evidence type="ECO:0000256" key="12">
    <source>
        <dbReference type="ARBA" id="ARBA00023242"/>
    </source>
</evidence>
<dbReference type="Pfam" id="PF00373">
    <property type="entry name" value="FERM_M"/>
    <property type="match status" value="1"/>
</dbReference>
<dbReference type="CDD" id="cd17105">
    <property type="entry name" value="FERM_F1_EPB41"/>
    <property type="match status" value="1"/>
</dbReference>
<dbReference type="SMART" id="SM01196">
    <property type="entry name" value="FERM_C"/>
    <property type="match status" value="1"/>
</dbReference>
<dbReference type="Pfam" id="PF08736">
    <property type="entry name" value="FA"/>
    <property type="match status" value="1"/>
</dbReference>
<keyword evidence="11" id="KW-0206">Cytoskeleton</keyword>
<dbReference type="InterPro" id="IPR019749">
    <property type="entry name" value="Band_41_domain"/>
</dbReference>
<name>A0A851CAH4_CALVR</name>
<keyword evidence="5" id="KW-0963">Cytoplasm</keyword>
<dbReference type="SMART" id="SM00295">
    <property type="entry name" value="B41"/>
    <property type="match status" value="1"/>
</dbReference>
<dbReference type="InterPro" id="IPR000798">
    <property type="entry name" value="Ez/rad/moesin-like"/>
</dbReference>
<evidence type="ECO:0000256" key="2">
    <source>
        <dbReference type="ARBA" id="ARBA00004245"/>
    </source>
</evidence>
<dbReference type="CDD" id="cd14473">
    <property type="entry name" value="FERM_B-lobe"/>
    <property type="match status" value="1"/>
</dbReference>
<gene>
    <name evidence="19" type="primary">Epb41</name>
    <name evidence="19" type="ORF">CALVIR_R13215</name>
</gene>
<sequence>MTTEKSPAADADNSEQQQGKEEEGAAETQKQEASLEEGAQLTPEGQKQKASNGDTPTHEEQSRKERRTSEGRGLSRLFSSFLRRPKSQVSEEDKDTDAPKEGGGDQKGAGLGASPDEDILVKAPIAAPEPELKTDPSLDLHSLSSAETQPAQEERRDEQEPEGKDPEDKEEGEAKEECAKPEPKPETPETKADKDLKAAQKAVRRHRNMYCKVVLLDDTIFECSVDKHAKGQELLKKVCDHLNLLEEDYFGLAIWDTPTSRTWLDPAKEIKKQVHGGPWDFTFNVKFYPPDPAQLTEDITRYYLCLQLRQDILAGRLPCSFATLALLGSYTVQSELGDYDPDLHGPDYITEFKLAPNQTKELEEKVVELHKTYRSMTPAQADLEFLENAKKLSMYGVDLHQAKDLEGVDITLGVCSSGLLVYKDKLRINRFPWPKVLKISYKRSSFFIKIRPGEQEQYESTIGFKLPSYRAAKKLWKVCVEHHTFFRLTSTEAIPKSRFLALGSKFRYSGRTQAQTRQASALIDRPAPQFERTASKRASRSLDGAVAVITPERSPRPTSAPAIAQTHPAEPGPAKPDVKDVATSKIGKETVKTDVRREEFPAEKAKAEPSDASKVRKTHIEVTVPTTNGAQPQQQPAEKEEELIRMRKKRSKRLDGENIYIRHSNLMLEDLDKTQEEIKKHHANISELKKNFMESVPEPRPSEWDKRLSSHSPFRTLNVNGQIPTGADGPPLVKTQTVTISDVSSAVKSEIPTKEVPIVHTETKTITYEAAQTDGGNGDLDPGILLTAQTITSETTSSTTTTQITKTVKGGISETRIEKRIVITGDADVDHDQVLAQAIKAAKEQHPDMSVTKVVVHQETEIAEE</sequence>
<keyword evidence="13" id="KW-0131">Cell cycle</keyword>
<dbReference type="InterPro" id="IPR011993">
    <property type="entry name" value="PH-like_dom_sf"/>
</dbReference>
<dbReference type="InterPro" id="IPR007477">
    <property type="entry name" value="SAB_dom"/>
</dbReference>
<dbReference type="AlphaFoldDB" id="A0A851CAH4"/>
<evidence type="ECO:0000256" key="9">
    <source>
        <dbReference type="ARBA" id="ARBA00022860"/>
    </source>
</evidence>
<keyword evidence="6" id="KW-0597">Phosphoprotein</keyword>
<dbReference type="Pfam" id="PF04382">
    <property type="entry name" value="SAB"/>
    <property type="match status" value="1"/>
</dbReference>
<evidence type="ECO:0000256" key="17">
    <source>
        <dbReference type="SAM" id="MobiDB-lite"/>
    </source>
</evidence>
<keyword evidence="9" id="KW-0112">Calmodulin-binding</keyword>
<feature type="compositionally biased region" description="Polar residues" evidence="17">
    <location>
        <begin position="142"/>
        <end position="151"/>
    </location>
</feature>
<evidence type="ECO:0000256" key="5">
    <source>
        <dbReference type="ARBA" id="ARBA00022490"/>
    </source>
</evidence>